<comment type="caution">
    <text evidence="2">The sequence shown here is derived from an EMBL/GenBank/DDBJ whole genome shotgun (WGS) entry which is preliminary data.</text>
</comment>
<dbReference type="GO" id="GO:0005737">
    <property type="term" value="C:cytoplasm"/>
    <property type="evidence" value="ECO:0007669"/>
    <property type="project" value="TreeGrafter"/>
</dbReference>
<dbReference type="EMBL" id="SMDR01000002">
    <property type="protein sequence ID" value="TNJ33764.1"/>
    <property type="molecule type" value="Genomic_DNA"/>
</dbReference>
<protein>
    <submittedName>
        <fullName evidence="2">N-acetyltransferase</fullName>
    </submittedName>
</protein>
<dbReference type="GO" id="GO:1990189">
    <property type="term" value="F:protein N-terminal-serine acetyltransferase activity"/>
    <property type="evidence" value="ECO:0007669"/>
    <property type="project" value="TreeGrafter"/>
</dbReference>
<feature type="domain" description="N-acetyltransferase" evidence="1">
    <location>
        <begin position="21"/>
        <end position="185"/>
    </location>
</feature>
<dbReference type="AlphaFoldDB" id="A0A5C4RS34"/>
<name>A0A5C4RS34_9GAMM</name>
<dbReference type="SUPFAM" id="SSF55729">
    <property type="entry name" value="Acyl-CoA N-acyltransferases (Nat)"/>
    <property type="match status" value="1"/>
</dbReference>
<gene>
    <name evidence="2" type="ORF">E1B00_10535</name>
</gene>
<dbReference type="PANTHER" id="PTHR43441">
    <property type="entry name" value="RIBOSOMAL-PROTEIN-SERINE ACETYLTRANSFERASE"/>
    <property type="match status" value="1"/>
</dbReference>
<dbReference type="InterPro" id="IPR051908">
    <property type="entry name" value="Ribosomal_N-acetyltransferase"/>
</dbReference>
<dbReference type="PANTHER" id="PTHR43441:SF11">
    <property type="entry name" value="RIBOSOMAL-PROTEIN-SERINE ACETYLTRANSFERASE"/>
    <property type="match status" value="1"/>
</dbReference>
<dbReference type="PROSITE" id="PS51186">
    <property type="entry name" value="GNAT"/>
    <property type="match status" value="1"/>
</dbReference>
<reference evidence="2 3" key="1">
    <citation type="submission" date="2019-03" db="EMBL/GenBank/DDBJ databases">
        <title>Arenimonas daejeonensis sp. nov., isolated from compost.</title>
        <authorList>
            <person name="Jeon C.O."/>
        </authorList>
    </citation>
    <scope>NUCLEOTIDE SEQUENCE [LARGE SCALE GENOMIC DNA]</scope>
    <source>
        <strain evidence="2 3">R29</strain>
    </source>
</reference>
<dbReference type="Proteomes" id="UP000305760">
    <property type="component" value="Unassembled WGS sequence"/>
</dbReference>
<evidence type="ECO:0000259" key="1">
    <source>
        <dbReference type="PROSITE" id="PS51186"/>
    </source>
</evidence>
<dbReference type="InterPro" id="IPR000182">
    <property type="entry name" value="GNAT_dom"/>
</dbReference>
<accession>A0A5C4RS34</accession>
<dbReference type="OrthoDB" id="9801656at2"/>
<dbReference type="Pfam" id="PF13302">
    <property type="entry name" value="Acetyltransf_3"/>
    <property type="match status" value="1"/>
</dbReference>
<sequence length="191" mass="21672">MGECAMAIEPIDPPVLESDRVRLRPLRTADAADVFALYSDPEVCRYWSFAPWTELAQAQAWLAERMPMRPPSVYGWALTEPGEDRFIGTTALFSLSGPNQRAELGYSLLPARQGRGLAREAVRLALDHAFGPLGLERVEADVDPRNEPSWRLLEHFGFQREGLLRNRWRVGGEFADSWIYGLLRPDYRRAA</sequence>
<dbReference type="Gene3D" id="3.40.630.30">
    <property type="match status" value="1"/>
</dbReference>
<proteinExistence type="predicted"/>
<evidence type="ECO:0000313" key="2">
    <source>
        <dbReference type="EMBL" id="TNJ33764.1"/>
    </source>
</evidence>
<keyword evidence="2" id="KW-0808">Transferase</keyword>
<keyword evidence="3" id="KW-1185">Reference proteome</keyword>
<organism evidence="2 3">
    <name type="scientific">Arenimonas terrae</name>
    <dbReference type="NCBI Taxonomy" id="2546226"/>
    <lineage>
        <taxon>Bacteria</taxon>
        <taxon>Pseudomonadati</taxon>
        <taxon>Pseudomonadota</taxon>
        <taxon>Gammaproteobacteria</taxon>
        <taxon>Lysobacterales</taxon>
        <taxon>Lysobacteraceae</taxon>
        <taxon>Arenimonas</taxon>
    </lineage>
</organism>
<dbReference type="GO" id="GO:0008999">
    <property type="term" value="F:protein-N-terminal-alanine acetyltransferase activity"/>
    <property type="evidence" value="ECO:0007669"/>
    <property type="project" value="TreeGrafter"/>
</dbReference>
<evidence type="ECO:0000313" key="3">
    <source>
        <dbReference type="Proteomes" id="UP000305760"/>
    </source>
</evidence>
<dbReference type="InterPro" id="IPR016181">
    <property type="entry name" value="Acyl_CoA_acyltransferase"/>
</dbReference>